<dbReference type="Proteomes" id="UP000298213">
    <property type="component" value="Unassembled WGS sequence"/>
</dbReference>
<dbReference type="PANTHER" id="PTHR30203:SF24">
    <property type="entry name" value="BLR4935 PROTEIN"/>
    <property type="match status" value="1"/>
</dbReference>
<dbReference type="Gene3D" id="1.20.1600.10">
    <property type="entry name" value="Outer membrane efflux proteins (OEP)"/>
    <property type="match status" value="1"/>
</dbReference>
<evidence type="ECO:0000313" key="4">
    <source>
        <dbReference type="Proteomes" id="UP000298213"/>
    </source>
</evidence>
<dbReference type="AlphaFoldDB" id="A0A4Y8ZV26"/>
<dbReference type="EMBL" id="SPDV01000003">
    <property type="protein sequence ID" value="TFI59764.1"/>
    <property type="molecule type" value="Genomic_DNA"/>
</dbReference>
<accession>A0A4Y8ZV26</accession>
<dbReference type="SUPFAM" id="SSF56954">
    <property type="entry name" value="Outer membrane efflux proteins (OEP)"/>
    <property type="match status" value="1"/>
</dbReference>
<proteinExistence type="inferred from homology"/>
<comment type="similarity">
    <text evidence="1">Belongs to the outer membrane factor (OMF) (TC 1.B.17) family.</text>
</comment>
<gene>
    <name evidence="3" type="ORF">E2493_02690</name>
</gene>
<feature type="chain" id="PRO_5021502699" evidence="2">
    <location>
        <begin position="28"/>
        <end position="418"/>
    </location>
</feature>
<comment type="caution">
    <text evidence="3">The sequence shown here is derived from an EMBL/GenBank/DDBJ whole genome shotgun (WGS) entry which is preliminary data.</text>
</comment>
<feature type="signal peptide" evidence="2">
    <location>
        <begin position="1"/>
        <end position="27"/>
    </location>
</feature>
<keyword evidence="4" id="KW-1185">Reference proteome</keyword>
<protein>
    <submittedName>
        <fullName evidence="3">TolC family protein</fullName>
    </submittedName>
</protein>
<evidence type="ECO:0000256" key="2">
    <source>
        <dbReference type="SAM" id="SignalP"/>
    </source>
</evidence>
<dbReference type="InterPro" id="IPR003423">
    <property type="entry name" value="OMP_efflux"/>
</dbReference>
<sequence>MNIMTRRLSASLLPLAMILALPGTAGAAPILSLEDAVALAAKDQPVAGAFLAEARASEEAATAARALPDPQVTAGIQNLPVTGNSALSPTRDEMTMYTIGVMREQVRRTQRDAQAAQYRAEAGLRRAQATAEERRIERDVTVAWINVVEAKAKQRLLDRLIADLGTGRQVIEAGIPTGSSSPALALEAQAEIALAEAQRADAHGQEARARGELSRWIGEAATRPLPETIPALAVPHVMTAGHLTDHPHVRMAQAEQQAAERQIDVARAARRPNLTWSVMYGYRPSYGDMVTAQVSIPLPINRRKLQDRRIAEASARADGARLRVEDAHRELAGAYQVALADYESADAQLRVVLDRAIPSLEASFQAAEARYASGQGGLDVPLNIVERYVQATLQSVELQAKRARAAAELIYLSEGDVR</sequence>
<evidence type="ECO:0000256" key="1">
    <source>
        <dbReference type="ARBA" id="ARBA00007613"/>
    </source>
</evidence>
<dbReference type="PANTHER" id="PTHR30203">
    <property type="entry name" value="OUTER MEMBRANE CATION EFFLUX PROTEIN"/>
    <property type="match status" value="1"/>
</dbReference>
<dbReference type="Pfam" id="PF02321">
    <property type="entry name" value="OEP"/>
    <property type="match status" value="1"/>
</dbReference>
<reference evidence="3 4" key="1">
    <citation type="submission" date="2019-03" db="EMBL/GenBank/DDBJ databases">
        <title>Genome sequence of Sphingomonas sp. 17J27-24.</title>
        <authorList>
            <person name="Kim M."/>
            <person name="Maeng S."/>
            <person name="Sathiyaraj S."/>
        </authorList>
    </citation>
    <scope>NUCLEOTIDE SEQUENCE [LARGE SCALE GENOMIC DNA]</scope>
    <source>
        <strain evidence="3 4">17J27-24</strain>
    </source>
</reference>
<evidence type="ECO:0000313" key="3">
    <source>
        <dbReference type="EMBL" id="TFI59764.1"/>
    </source>
</evidence>
<dbReference type="InterPro" id="IPR010131">
    <property type="entry name" value="MdtP/NodT-like"/>
</dbReference>
<organism evidence="3 4">
    <name type="scientific">Sphingomonas parva</name>
    <dbReference type="NCBI Taxonomy" id="2555898"/>
    <lineage>
        <taxon>Bacteria</taxon>
        <taxon>Pseudomonadati</taxon>
        <taxon>Pseudomonadota</taxon>
        <taxon>Alphaproteobacteria</taxon>
        <taxon>Sphingomonadales</taxon>
        <taxon>Sphingomonadaceae</taxon>
        <taxon>Sphingomonas</taxon>
    </lineage>
</organism>
<dbReference type="OrthoDB" id="7616531at2"/>
<dbReference type="RefSeq" id="WP_135083462.1">
    <property type="nucleotide sequence ID" value="NZ_SPDV01000003.1"/>
</dbReference>
<dbReference type="GO" id="GO:0015562">
    <property type="term" value="F:efflux transmembrane transporter activity"/>
    <property type="evidence" value="ECO:0007669"/>
    <property type="project" value="InterPro"/>
</dbReference>
<keyword evidence="2" id="KW-0732">Signal</keyword>
<name>A0A4Y8ZV26_9SPHN</name>